<dbReference type="Gramene" id="evm.model.06.724">
    <property type="protein sequence ID" value="cds.evm.model.06.724"/>
    <property type="gene ID" value="evm.TU.06.724"/>
</dbReference>
<protein>
    <submittedName>
        <fullName evidence="2">Uncharacterized protein</fullName>
    </submittedName>
</protein>
<feature type="compositionally biased region" description="Acidic residues" evidence="1">
    <location>
        <begin position="130"/>
        <end position="141"/>
    </location>
</feature>
<feature type="compositionally biased region" description="Basic and acidic residues" evidence="1">
    <location>
        <begin position="47"/>
        <end position="56"/>
    </location>
</feature>
<reference evidence="2" key="1">
    <citation type="submission" date="2018-11" db="EMBL/GenBank/DDBJ databases">
        <authorList>
            <person name="Grassa J C."/>
        </authorList>
    </citation>
    <scope>NUCLEOTIDE SEQUENCE [LARGE SCALE GENOMIC DNA]</scope>
</reference>
<feature type="region of interest" description="Disordered" evidence="1">
    <location>
        <begin position="126"/>
        <end position="163"/>
    </location>
</feature>
<evidence type="ECO:0000313" key="2">
    <source>
        <dbReference type="EnsemblPlants" id="cds.evm.model.06.724"/>
    </source>
</evidence>
<proteinExistence type="predicted"/>
<dbReference type="EMBL" id="UZAU01000575">
    <property type="status" value="NOT_ANNOTATED_CDS"/>
    <property type="molecule type" value="Genomic_DNA"/>
</dbReference>
<feature type="region of interest" description="Disordered" evidence="1">
    <location>
        <begin position="65"/>
        <end position="84"/>
    </location>
</feature>
<organism evidence="2 3">
    <name type="scientific">Cannabis sativa</name>
    <name type="common">Hemp</name>
    <name type="synonym">Marijuana</name>
    <dbReference type="NCBI Taxonomy" id="3483"/>
    <lineage>
        <taxon>Eukaryota</taxon>
        <taxon>Viridiplantae</taxon>
        <taxon>Streptophyta</taxon>
        <taxon>Embryophyta</taxon>
        <taxon>Tracheophyta</taxon>
        <taxon>Spermatophyta</taxon>
        <taxon>Magnoliopsida</taxon>
        <taxon>eudicotyledons</taxon>
        <taxon>Gunneridae</taxon>
        <taxon>Pentapetalae</taxon>
        <taxon>rosids</taxon>
        <taxon>fabids</taxon>
        <taxon>Rosales</taxon>
        <taxon>Cannabaceae</taxon>
        <taxon>Cannabis</taxon>
    </lineage>
</organism>
<keyword evidence="3" id="KW-1185">Reference proteome</keyword>
<feature type="compositionally biased region" description="Basic and acidic residues" evidence="1">
    <location>
        <begin position="69"/>
        <end position="78"/>
    </location>
</feature>
<name>A0A803PZN0_CANSA</name>
<reference evidence="2" key="2">
    <citation type="submission" date="2021-03" db="UniProtKB">
        <authorList>
            <consortium name="EnsemblPlants"/>
        </authorList>
    </citation>
    <scope>IDENTIFICATION</scope>
</reference>
<feature type="compositionally biased region" description="Polar residues" evidence="1">
    <location>
        <begin position="32"/>
        <end position="46"/>
    </location>
</feature>
<feature type="region of interest" description="Disordered" evidence="1">
    <location>
        <begin position="32"/>
        <end position="56"/>
    </location>
</feature>
<accession>A0A803PZN0</accession>
<sequence>MQKVLSGILKGKTQASHFYHKSHRVGNKISTAYTSKGNSMSSLNSTPRDEHGRRLSREKSLMGQLKQLEPTHHEEISLRKTPHNLRKRLHPRGLILGGTSSMVPPRARMKELEVEMQDLRRKIAFATQEDLNDDEEFDEESPLSREIKIEPIPPNFKESRMTA</sequence>
<dbReference type="EnsemblPlants" id="evm.model.06.724">
    <property type="protein sequence ID" value="cds.evm.model.06.724"/>
    <property type="gene ID" value="evm.TU.06.724"/>
</dbReference>
<evidence type="ECO:0000313" key="3">
    <source>
        <dbReference type="Proteomes" id="UP000596661"/>
    </source>
</evidence>
<dbReference type="Proteomes" id="UP000596661">
    <property type="component" value="Chromosome 6"/>
</dbReference>
<dbReference type="AlphaFoldDB" id="A0A803PZN0"/>
<evidence type="ECO:0000256" key="1">
    <source>
        <dbReference type="SAM" id="MobiDB-lite"/>
    </source>
</evidence>